<sequence>MSLAWPGYVIFSFVDYSHIILFSQFQYIVSFYFVLSCEDDLGLVTQYYLVWPCF</sequence>
<dbReference type="HOGENOM" id="CLU_3053588_0_0_1"/>
<accession>J3MGS9</accession>
<protein>
    <submittedName>
        <fullName evidence="1">Uncharacterized protein</fullName>
    </submittedName>
</protein>
<evidence type="ECO:0000313" key="1">
    <source>
        <dbReference type="EnsemblPlants" id="OB06G32230.1"/>
    </source>
</evidence>
<name>J3MGS9_ORYBR</name>
<dbReference type="Proteomes" id="UP000006038">
    <property type="component" value="Chromosome 6"/>
</dbReference>
<evidence type="ECO:0000313" key="2">
    <source>
        <dbReference type="Proteomes" id="UP000006038"/>
    </source>
</evidence>
<reference evidence="1" key="1">
    <citation type="journal article" date="2013" name="Nat. Commun.">
        <title>Whole-genome sequencing of Oryza brachyantha reveals mechanisms underlying Oryza genome evolution.</title>
        <authorList>
            <person name="Chen J."/>
            <person name="Huang Q."/>
            <person name="Gao D."/>
            <person name="Wang J."/>
            <person name="Lang Y."/>
            <person name="Liu T."/>
            <person name="Li B."/>
            <person name="Bai Z."/>
            <person name="Luis Goicoechea J."/>
            <person name="Liang C."/>
            <person name="Chen C."/>
            <person name="Zhang W."/>
            <person name="Sun S."/>
            <person name="Liao Y."/>
            <person name="Zhang X."/>
            <person name="Yang L."/>
            <person name="Song C."/>
            <person name="Wang M."/>
            <person name="Shi J."/>
            <person name="Liu G."/>
            <person name="Liu J."/>
            <person name="Zhou H."/>
            <person name="Zhou W."/>
            <person name="Yu Q."/>
            <person name="An N."/>
            <person name="Chen Y."/>
            <person name="Cai Q."/>
            <person name="Wang B."/>
            <person name="Liu B."/>
            <person name="Min J."/>
            <person name="Huang Y."/>
            <person name="Wu H."/>
            <person name="Li Z."/>
            <person name="Zhang Y."/>
            <person name="Yin Y."/>
            <person name="Song W."/>
            <person name="Jiang J."/>
            <person name="Jackson S.A."/>
            <person name="Wing R.A."/>
            <person name="Wang J."/>
            <person name="Chen M."/>
        </authorList>
    </citation>
    <scope>NUCLEOTIDE SEQUENCE [LARGE SCALE GENOMIC DNA]</scope>
    <source>
        <strain evidence="1">cv. IRGC 101232</strain>
    </source>
</reference>
<dbReference type="EnsemblPlants" id="OB06G32230.1">
    <property type="protein sequence ID" value="OB06G32230.1"/>
    <property type="gene ID" value="OB06G32230"/>
</dbReference>
<reference evidence="1" key="2">
    <citation type="submission" date="2013-04" db="UniProtKB">
        <authorList>
            <consortium name="EnsemblPlants"/>
        </authorList>
    </citation>
    <scope>IDENTIFICATION</scope>
</reference>
<dbReference type="AlphaFoldDB" id="J3MGS9"/>
<keyword evidence="2" id="KW-1185">Reference proteome</keyword>
<proteinExistence type="predicted"/>
<organism evidence="1">
    <name type="scientific">Oryza brachyantha</name>
    <name type="common">malo sina</name>
    <dbReference type="NCBI Taxonomy" id="4533"/>
    <lineage>
        <taxon>Eukaryota</taxon>
        <taxon>Viridiplantae</taxon>
        <taxon>Streptophyta</taxon>
        <taxon>Embryophyta</taxon>
        <taxon>Tracheophyta</taxon>
        <taxon>Spermatophyta</taxon>
        <taxon>Magnoliopsida</taxon>
        <taxon>Liliopsida</taxon>
        <taxon>Poales</taxon>
        <taxon>Poaceae</taxon>
        <taxon>BOP clade</taxon>
        <taxon>Oryzoideae</taxon>
        <taxon>Oryzeae</taxon>
        <taxon>Oryzinae</taxon>
        <taxon>Oryza</taxon>
    </lineage>
</organism>
<dbReference type="Gramene" id="OB06G32230.1">
    <property type="protein sequence ID" value="OB06G32230.1"/>
    <property type="gene ID" value="OB06G32230"/>
</dbReference>